<name>U2DRH9_9MOLU</name>
<feature type="binding site" evidence="6">
    <location>
        <position position="83"/>
    </location>
    <ligand>
        <name>[4Fe-4S] cluster</name>
        <dbReference type="ChEBI" id="CHEBI:49883"/>
        <note>4Fe-4S-S-AdoMet</note>
    </ligand>
</feature>
<accession>U2DRH9</accession>
<evidence type="ECO:0000256" key="3">
    <source>
        <dbReference type="ARBA" id="ARBA00022723"/>
    </source>
</evidence>
<dbReference type="PANTHER" id="PTHR30352">
    <property type="entry name" value="PYRUVATE FORMATE-LYASE-ACTIVATING ENZYME"/>
    <property type="match status" value="1"/>
</dbReference>
<feature type="binding site" evidence="6">
    <location>
        <position position="87"/>
    </location>
    <ligand>
        <name>[4Fe-4S] cluster</name>
        <dbReference type="ChEBI" id="CHEBI:49883"/>
        <note>4Fe-4S-S-AdoMet</note>
    </ligand>
</feature>
<gene>
    <name evidence="8" type="ORF">HLPCO_002751</name>
</gene>
<evidence type="ECO:0000313" key="9">
    <source>
        <dbReference type="Proteomes" id="UP000005707"/>
    </source>
</evidence>
<dbReference type="SMART" id="SM00729">
    <property type="entry name" value="Elp3"/>
    <property type="match status" value="1"/>
</dbReference>
<reference evidence="8 9" key="1">
    <citation type="journal article" date="2011" name="J. Bacteriol.">
        <title>Genome sequence of Haloplasma contractile, an unusual contractile bacterium from a deep-sea anoxic brine lake.</title>
        <authorList>
            <person name="Antunes A."/>
            <person name="Alam I."/>
            <person name="El Dorry H."/>
            <person name="Siam R."/>
            <person name="Robertson A."/>
            <person name="Bajic V.B."/>
            <person name="Stingl U."/>
        </authorList>
    </citation>
    <scope>NUCLEOTIDE SEQUENCE [LARGE SCALE GENOMIC DNA]</scope>
    <source>
        <strain evidence="8 9">SSD-17B</strain>
    </source>
</reference>
<feature type="domain" description="Radical SAM core" evidence="7">
    <location>
        <begin position="68"/>
        <end position="287"/>
    </location>
</feature>
<keyword evidence="5 6" id="KW-0411">Iron-sulfur</keyword>
<dbReference type="SUPFAM" id="SSF102114">
    <property type="entry name" value="Radical SAM enzymes"/>
    <property type="match status" value="1"/>
</dbReference>
<dbReference type="GO" id="GO:0051539">
    <property type="term" value="F:4 iron, 4 sulfur cluster binding"/>
    <property type="evidence" value="ECO:0007669"/>
    <property type="project" value="UniProtKB-KW"/>
</dbReference>
<evidence type="ECO:0000256" key="1">
    <source>
        <dbReference type="ARBA" id="ARBA00022485"/>
    </source>
</evidence>
<dbReference type="NCBIfam" id="TIGR04337">
    <property type="entry name" value="AmmeMemoSam_rS"/>
    <property type="match status" value="1"/>
</dbReference>
<dbReference type="OrthoDB" id="9778883at2"/>
<keyword evidence="4 6" id="KW-0408">Iron</keyword>
<dbReference type="CDD" id="cd01335">
    <property type="entry name" value="Radical_SAM"/>
    <property type="match status" value="1"/>
</dbReference>
<keyword evidence="8" id="KW-0456">Lyase</keyword>
<dbReference type="PIRSF" id="PIRSF004869">
    <property type="entry name" value="PflX_prd"/>
    <property type="match status" value="1"/>
</dbReference>
<keyword evidence="1" id="KW-0004">4Fe-4S</keyword>
<dbReference type="PANTHER" id="PTHR30352:SF5">
    <property type="entry name" value="PYRUVATE FORMATE-LYASE 1-ACTIVATING ENZYME"/>
    <property type="match status" value="1"/>
</dbReference>
<dbReference type="Proteomes" id="UP000005707">
    <property type="component" value="Unassembled WGS sequence"/>
</dbReference>
<evidence type="ECO:0000259" key="7">
    <source>
        <dbReference type="PROSITE" id="PS51918"/>
    </source>
</evidence>
<feature type="binding site" evidence="6">
    <location>
        <position position="90"/>
    </location>
    <ligand>
        <name>[4Fe-4S] cluster</name>
        <dbReference type="ChEBI" id="CHEBI:49883"/>
        <note>4Fe-4S-S-AdoMet</note>
    </ligand>
</feature>
<organism evidence="8 9">
    <name type="scientific">Haloplasma contractile SSD-17B</name>
    <dbReference type="NCBI Taxonomy" id="1033810"/>
    <lineage>
        <taxon>Bacteria</taxon>
        <taxon>Bacillati</taxon>
        <taxon>Mycoplasmatota</taxon>
        <taxon>Mollicutes</taxon>
        <taxon>Haloplasmatales</taxon>
        <taxon>Haloplasmataceae</taxon>
        <taxon>Haloplasma</taxon>
    </lineage>
</organism>
<dbReference type="PROSITE" id="PS51918">
    <property type="entry name" value="RADICAL_SAM"/>
    <property type="match status" value="1"/>
</dbReference>
<comment type="caution">
    <text evidence="8">The sequence shown here is derived from an EMBL/GenBank/DDBJ whole genome shotgun (WGS) entry which is preliminary data.</text>
</comment>
<dbReference type="GO" id="GO:0046872">
    <property type="term" value="F:metal ion binding"/>
    <property type="evidence" value="ECO:0007669"/>
    <property type="project" value="UniProtKB-KW"/>
</dbReference>
<dbReference type="InterPro" id="IPR013785">
    <property type="entry name" value="Aldolase_TIM"/>
</dbReference>
<evidence type="ECO:0000313" key="8">
    <source>
        <dbReference type="EMBL" id="ERJ11182.1"/>
    </source>
</evidence>
<dbReference type="EMBL" id="AFNU02000014">
    <property type="protein sequence ID" value="ERJ11182.1"/>
    <property type="molecule type" value="Genomic_DNA"/>
</dbReference>
<dbReference type="SFLD" id="SFLDG01101">
    <property type="entry name" value="Uncharacterised_Radical_SAM_Su"/>
    <property type="match status" value="1"/>
</dbReference>
<dbReference type="eggNOG" id="COG1180">
    <property type="taxonomic scope" value="Bacteria"/>
</dbReference>
<dbReference type="InterPro" id="IPR016431">
    <property type="entry name" value="Pyrv-formate_lyase-activ_prd"/>
</dbReference>
<keyword evidence="8" id="KW-0670">Pyruvate</keyword>
<comment type="cofactor">
    <cofactor evidence="6">
        <name>[4Fe-4S] cluster</name>
        <dbReference type="ChEBI" id="CHEBI:49883"/>
    </cofactor>
    <text evidence="6">Binds 1 [4Fe-4S] cluster. The cluster is coordinated with 3 cysteines and an exchangeable S-adenosyl-L-methionine.</text>
</comment>
<evidence type="ECO:0000256" key="4">
    <source>
        <dbReference type="ARBA" id="ARBA00023004"/>
    </source>
</evidence>
<evidence type="ECO:0000256" key="2">
    <source>
        <dbReference type="ARBA" id="ARBA00022691"/>
    </source>
</evidence>
<dbReference type="InterPro" id="IPR034457">
    <property type="entry name" value="Organic_radical-activating"/>
</dbReference>
<dbReference type="InterPro" id="IPR058240">
    <property type="entry name" value="rSAM_sf"/>
</dbReference>
<dbReference type="STRING" id="1033810.HLPCO_002751"/>
<reference evidence="8 9" key="2">
    <citation type="journal article" date="2013" name="PLoS ONE">
        <title>INDIGO - INtegrated Data Warehouse of MIcrobial GenOmes with Examples from the Red Sea Extremophiles.</title>
        <authorList>
            <person name="Alam I."/>
            <person name="Antunes A."/>
            <person name="Kamau A.A."/>
            <person name="Ba Alawi W."/>
            <person name="Kalkatawi M."/>
            <person name="Stingl U."/>
            <person name="Bajic V.B."/>
        </authorList>
    </citation>
    <scope>NUCLEOTIDE SEQUENCE [LARGE SCALE GENOMIC DNA]</scope>
    <source>
        <strain evidence="8 9">SSD-17B</strain>
    </source>
</reference>
<proteinExistence type="predicted"/>
<dbReference type="Gene3D" id="3.20.20.70">
    <property type="entry name" value="Aldolase class I"/>
    <property type="match status" value="1"/>
</dbReference>
<dbReference type="SFLD" id="SFLDS00029">
    <property type="entry name" value="Radical_SAM"/>
    <property type="match status" value="1"/>
</dbReference>
<dbReference type="AlphaFoldDB" id="U2DRH9"/>
<evidence type="ECO:0000256" key="5">
    <source>
        <dbReference type="ARBA" id="ARBA00023014"/>
    </source>
</evidence>
<dbReference type="InterPro" id="IPR027596">
    <property type="entry name" value="AmmeMemoSam_rS"/>
</dbReference>
<keyword evidence="9" id="KW-1185">Reference proteome</keyword>
<sequence>MSKKSAMYWHHEGMHIRCQLCPQNCLISEGKYGLCKTRKNENNHLYAINYEQVTSIALDPIEKKPLFHYKPGHSIISLGTFGCNMTCSFCQNYTISQHRHKTNDLKIHDIKHLLDQADKENHNVGIAFTYNEPFMWYEYILDTAKYMKETYKDLSIVIVSNGYINEEPLTELLPYVDAINIDLKAYTSSYYRKICGAKLEPVLNTIRLLAEQTHVEITTLMVTGENDSEEEVAELAEFIASVDPNIPLHLTRYYPNYKMCEDPTDIDKMLKGKERALEYLNYVYIGNVGGIDLNSYCHHCGQQIVNRNSKAINTRIHDGRCMMCLKEIPFI</sequence>
<dbReference type="InterPro" id="IPR007197">
    <property type="entry name" value="rSAM"/>
</dbReference>
<dbReference type="Pfam" id="PF04055">
    <property type="entry name" value="Radical_SAM"/>
    <property type="match status" value="1"/>
</dbReference>
<dbReference type="GO" id="GO:0016829">
    <property type="term" value="F:lyase activity"/>
    <property type="evidence" value="ECO:0007669"/>
    <property type="project" value="UniProtKB-KW"/>
</dbReference>
<dbReference type="InParanoid" id="U2DRH9"/>
<dbReference type="InterPro" id="IPR006638">
    <property type="entry name" value="Elp3/MiaA/NifB-like_rSAM"/>
</dbReference>
<keyword evidence="3 6" id="KW-0479">Metal-binding</keyword>
<evidence type="ECO:0000256" key="6">
    <source>
        <dbReference type="PIRSR" id="PIRSR004869-50"/>
    </source>
</evidence>
<dbReference type="RefSeq" id="WP_008824631.1">
    <property type="nucleotide sequence ID" value="NZ_AFNU02000014.1"/>
</dbReference>
<protein>
    <submittedName>
        <fullName evidence="8">Pyruvate-formate lyase-activating enzyme protein</fullName>
    </submittedName>
</protein>
<keyword evidence="2 6" id="KW-0949">S-adenosyl-L-methionine</keyword>